<reference evidence="2" key="1">
    <citation type="journal article" date="2011" name="PLoS Genet.">
        <title>Genomic analysis of the necrotrophic fungal pathogens Sclerotinia sclerotiorum and Botrytis cinerea.</title>
        <authorList>
            <person name="Amselem J."/>
            <person name="Cuomo C.A."/>
            <person name="van Kan J.A."/>
            <person name="Viaud M."/>
            <person name="Benito E.P."/>
            <person name="Couloux A."/>
            <person name="Coutinho P.M."/>
            <person name="de Vries R.P."/>
            <person name="Dyer P.S."/>
            <person name="Fillinger S."/>
            <person name="Fournier E."/>
            <person name="Gout L."/>
            <person name="Hahn M."/>
            <person name="Kohn L."/>
            <person name="Lapalu N."/>
            <person name="Plummer K.M."/>
            <person name="Pradier J.M."/>
            <person name="Quevillon E."/>
            <person name="Sharon A."/>
            <person name="Simon A."/>
            <person name="ten Have A."/>
            <person name="Tudzynski B."/>
            <person name="Tudzynski P."/>
            <person name="Wincker P."/>
            <person name="Andrew M."/>
            <person name="Anthouard V."/>
            <person name="Beever R.E."/>
            <person name="Beffa R."/>
            <person name="Benoit I."/>
            <person name="Bouzid O."/>
            <person name="Brault B."/>
            <person name="Chen Z."/>
            <person name="Choquer M."/>
            <person name="Collemare J."/>
            <person name="Cotton P."/>
            <person name="Danchin E.G."/>
            <person name="Da Silva C."/>
            <person name="Gautier A."/>
            <person name="Giraud C."/>
            <person name="Giraud T."/>
            <person name="Gonzalez C."/>
            <person name="Grossetete S."/>
            <person name="Guldener U."/>
            <person name="Henrissat B."/>
            <person name="Howlett B.J."/>
            <person name="Kodira C."/>
            <person name="Kretschmer M."/>
            <person name="Lappartient A."/>
            <person name="Leroch M."/>
            <person name="Levis C."/>
            <person name="Mauceli E."/>
            <person name="Neuveglise C."/>
            <person name="Oeser B."/>
            <person name="Pearson M."/>
            <person name="Poulain J."/>
            <person name="Poussereau N."/>
            <person name="Quesneville H."/>
            <person name="Rascle C."/>
            <person name="Schumacher J."/>
            <person name="Segurens B."/>
            <person name="Sexton A."/>
            <person name="Silva E."/>
            <person name="Sirven C."/>
            <person name="Soanes D.M."/>
            <person name="Talbot N.J."/>
            <person name="Templeton M."/>
            <person name="Yandava C."/>
            <person name="Yarden O."/>
            <person name="Zeng Q."/>
            <person name="Rollins J.A."/>
            <person name="Lebrun M.H."/>
            <person name="Dickman M."/>
        </authorList>
    </citation>
    <scope>NUCLEOTIDE SEQUENCE [LARGE SCALE GENOMIC DNA]</scope>
    <source>
        <strain evidence="2">ATCC 18683 / 1980 / Ss-1</strain>
    </source>
</reference>
<protein>
    <submittedName>
        <fullName evidence="1">Uncharacterized protein</fullName>
    </submittedName>
</protein>
<evidence type="ECO:0000313" key="1">
    <source>
        <dbReference type="EMBL" id="EDN95667.1"/>
    </source>
</evidence>
<dbReference type="KEGG" id="ssl:SS1G_11546"/>
<keyword evidence="2" id="KW-1185">Reference proteome</keyword>
<accession>A7F1S5</accession>
<proteinExistence type="predicted"/>
<dbReference type="EMBL" id="CH476638">
    <property type="protein sequence ID" value="EDN95667.1"/>
    <property type="molecule type" value="Genomic_DNA"/>
</dbReference>
<dbReference type="AlphaFoldDB" id="A7F1S5"/>
<gene>
    <name evidence="1" type="ORF">SS1G_11546</name>
</gene>
<organism evidence="1 2">
    <name type="scientific">Sclerotinia sclerotiorum (strain ATCC 18683 / 1980 / Ss-1)</name>
    <name type="common">White mold</name>
    <name type="synonym">Whetzelinia sclerotiorum</name>
    <dbReference type="NCBI Taxonomy" id="665079"/>
    <lineage>
        <taxon>Eukaryota</taxon>
        <taxon>Fungi</taxon>
        <taxon>Dikarya</taxon>
        <taxon>Ascomycota</taxon>
        <taxon>Pezizomycotina</taxon>
        <taxon>Leotiomycetes</taxon>
        <taxon>Helotiales</taxon>
        <taxon>Sclerotiniaceae</taxon>
        <taxon>Sclerotinia</taxon>
    </lineage>
</organism>
<name>A7F1S5_SCLS1</name>
<dbReference type="GeneID" id="5483436"/>
<dbReference type="Proteomes" id="UP000001312">
    <property type="component" value="Unassembled WGS sequence"/>
</dbReference>
<dbReference type="InParanoid" id="A7F1S5"/>
<dbReference type="RefSeq" id="XP_001587553.1">
    <property type="nucleotide sequence ID" value="XM_001587503.1"/>
</dbReference>
<sequence>MSPITMRMWCSNQPIFAVNKPHSIVLRRLHNLTPLLQITSNHNAQLLPSAHTYNSTASFKKLQLERLLPNTYLSILKVDNKKVLFFPNDLMCGSSFDIFGASCLVLTGHASSDETELVWR</sequence>
<evidence type="ECO:0000313" key="2">
    <source>
        <dbReference type="Proteomes" id="UP000001312"/>
    </source>
</evidence>